<dbReference type="InterPro" id="IPR004195">
    <property type="entry name" value="Head_decoration_D"/>
</dbReference>
<proteinExistence type="predicted"/>
<dbReference type="RefSeq" id="WP_015398337.1">
    <property type="nucleotide sequence ID" value="NC_020300.1"/>
</dbReference>
<organism evidence="1 2">
    <name type="scientific">Bartonella australis (strain Aust/NH1)</name>
    <dbReference type="NCBI Taxonomy" id="1094489"/>
    <lineage>
        <taxon>Bacteria</taxon>
        <taxon>Pseudomonadati</taxon>
        <taxon>Pseudomonadota</taxon>
        <taxon>Alphaproteobacteria</taxon>
        <taxon>Hyphomicrobiales</taxon>
        <taxon>Bartonellaceae</taxon>
        <taxon>Bartonella</taxon>
    </lineage>
</organism>
<gene>
    <name evidence="1" type="ordered locus">BAnh1_09610</name>
</gene>
<dbReference type="Proteomes" id="UP000011729">
    <property type="component" value="Chromosome"/>
</dbReference>
<dbReference type="OrthoDB" id="7996345at2"/>
<dbReference type="PATRIC" id="fig|1094489.3.peg.1176"/>
<dbReference type="Gene3D" id="2.40.300.10">
    <property type="entry name" value="Head decoration protein D"/>
    <property type="match status" value="1"/>
</dbReference>
<evidence type="ECO:0000313" key="2">
    <source>
        <dbReference type="Proteomes" id="UP000011729"/>
    </source>
</evidence>
<reference evidence="1 2" key="1">
    <citation type="journal article" date="2013" name="PLoS Genet.">
        <title>A gene transfer agent and a dynamic repertoire of secretion systems hold the keys to the explosive radiation of the emerging pathogen Bartonella.</title>
        <authorList>
            <person name="Guy L."/>
            <person name="Nystedt B."/>
            <person name="Toft C."/>
            <person name="Zaremba-Niedzwiedzka K."/>
            <person name="Berglund E.C."/>
            <person name="Granberg F."/>
            <person name="Naslund K."/>
            <person name="Eriksson A.S."/>
            <person name="Andersson S.G."/>
        </authorList>
    </citation>
    <scope>NUCLEOTIDE SEQUENCE [LARGE SCALE GENOMIC DNA]</scope>
    <source>
        <strain evidence="1 2">Aust/NH1</strain>
    </source>
</reference>
<dbReference type="KEGG" id="baus:BAnh1_09610"/>
<name>M1NU44_BARAA</name>
<dbReference type="Pfam" id="PF02924">
    <property type="entry name" value="HDPD"/>
    <property type="match status" value="1"/>
</dbReference>
<dbReference type="eggNOG" id="ENOG50335ZP">
    <property type="taxonomic scope" value="Bacteria"/>
</dbReference>
<evidence type="ECO:0000313" key="1">
    <source>
        <dbReference type="EMBL" id="AGF74833.1"/>
    </source>
</evidence>
<dbReference type="AlphaFoldDB" id="M1NU44"/>
<accession>M1NU44</accession>
<dbReference type="EMBL" id="CP003123">
    <property type="protein sequence ID" value="AGF74833.1"/>
    <property type="molecule type" value="Genomic_DNA"/>
</dbReference>
<sequence length="122" mass="13311">MSNIFYTDVRNGAYLGRYEPDMSNKEVIFASGALVEAGTVMGKVTATGKYVPLNPKAVDGSQIPAGISFATVDATEREQRAVITACLSTVKSSELLWPDTIKDEQKKTAIQSLEDHNKIMLR</sequence>
<dbReference type="STRING" id="1094489.BAnh1_09610"/>
<protein>
    <submittedName>
        <fullName evidence="1">Phage protein</fullName>
    </submittedName>
</protein>
<keyword evidence="2" id="KW-1185">Reference proteome</keyword>
<dbReference type="HOGENOM" id="CLU_2022187_0_0_5"/>